<dbReference type="RefSeq" id="WP_252914370.1">
    <property type="nucleotide sequence ID" value="NZ_CP159480.1"/>
</dbReference>
<reference evidence="3 4" key="1">
    <citation type="submission" date="2020-01" db="EMBL/GenBank/DDBJ databases">
        <title>Genomes of bacteria type strains.</title>
        <authorList>
            <person name="Chen J."/>
            <person name="Zhu S."/>
            <person name="Yang J."/>
        </authorList>
    </citation>
    <scope>NUCLEOTIDE SEQUENCE [LARGE SCALE GENOMIC DNA]</scope>
    <source>
        <strain evidence="3 4">DSM 16655</strain>
    </source>
</reference>
<dbReference type="SUPFAM" id="SSF48452">
    <property type="entry name" value="TPR-like"/>
    <property type="match status" value="1"/>
</dbReference>
<keyword evidence="2" id="KW-0802">TPR repeat</keyword>
<keyword evidence="1" id="KW-0677">Repeat</keyword>
<evidence type="ECO:0000313" key="3">
    <source>
        <dbReference type="EMBL" id="MCO6406861.1"/>
    </source>
</evidence>
<evidence type="ECO:0000313" key="4">
    <source>
        <dbReference type="Proteomes" id="UP001320715"/>
    </source>
</evidence>
<dbReference type="InterPro" id="IPR019734">
    <property type="entry name" value="TPR_rpt"/>
</dbReference>
<evidence type="ECO:0000256" key="2">
    <source>
        <dbReference type="ARBA" id="ARBA00022803"/>
    </source>
</evidence>
<dbReference type="Pfam" id="PF13181">
    <property type="entry name" value="TPR_8"/>
    <property type="match status" value="1"/>
</dbReference>
<dbReference type="Proteomes" id="UP001320715">
    <property type="component" value="Unassembled WGS sequence"/>
</dbReference>
<name>A0ABT1CMN4_9HYPH</name>
<accession>A0ABT1CMN4</accession>
<dbReference type="InterPro" id="IPR011990">
    <property type="entry name" value="TPR-like_helical_dom_sf"/>
</dbReference>
<dbReference type="PANTHER" id="PTHR44858:SF1">
    <property type="entry name" value="UDP-N-ACETYLGLUCOSAMINE--PEPTIDE N-ACETYLGLUCOSAMINYLTRANSFERASE SPINDLY-RELATED"/>
    <property type="match status" value="1"/>
</dbReference>
<protein>
    <recommendedName>
        <fullName evidence="5">Tetratricopeptide repeat protein</fullName>
    </recommendedName>
</protein>
<dbReference type="SMART" id="SM00028">
    <property type="entry name" value="TPR"/>
    <property type="match status" value="2"/>
</dbReference>
<proteinExistence type="predicted"/>
<evidence type="ECO:0008006" key="5">
    <source>
        <dbReference type="Google" id="ProtNLM"/>
    </source>
</evidence>
<comment type="caution">
    <text evidence="3">The sequence shown here is derived from an EMBL/GenBank/DDBJ whole genome shotgun (WGS) entry which is preliminary data.</text>
</comment>
<organism evidence="3 4">
    <name type="scientific">Hoeflea alexandrii</name>
    <dbReference type="NCBI Taxonomy" id="288436"/>
    <lineage>
        <taxon>Bacteria</taxon>
        <taxon>Pseudomonadati</taxon>
        <taxon>Pseudomonadota</taxon>
        <taxon>Alphaproteobacteria</taxon>
        <taxon>Hyphomicrobiales</taxon>
        <taxon>Rhizobiaceae</taxon>
        <taxon>Hoeflea</taxon>
    </lineage>
</organism>
<dbReference type="Gene3D" id="1.25.40.10">
    <property type="entry name" value="Tetratricopeptide repeat domain"/>
    <property type="match status" value="1"/>
</dbReference>
<keyword evidence="4" id="KW-1185">Reference proteome</keyword>
<gene>
    <name evidence="3" type="ORF">GTW23_01635</name>
</gene>
<sequence>MLDRRRFLITATGFLSIAATPSLRAETSSERARLFAALKAAETEREGRLAESAIWQWWFDQAPTIDVHEAIDFGMKRRSSYDYEAAEEAFDKAIDLAPQYAEGWNQRAFVRFLRDNPDGALSDLEKAVALEPDHFGAWSGMYHVLMRMGRTEVAVSALTRAVTIHPWIQERGLLPPDPDAKRPVVKGKQQEL</sequence>
<dbReference type="EMBL" id="JAAAML010000001">
    <property type="protein sequence ID" value="MCO6406861.1"/>
    <property type="molecule type" value="Genomic_DNA"/>
</dbReference>
<evidence type="ECO:0000256" key="1">
    <source>
        <dbReference type="ARBA" id="ARBA00022737"/>
    </source>
</evidence>
<dbReference type="InterPro" id="IPR050498">
    <property type="entry name" value="Ycf3"/>
</dbReference>
<dbReference type="PANTHER" id="PTHR44858">
    <property type="entry name" value="TETRATRICOPEPTIDE REPEAT PROTEIN 6"/>
    <property type="match status" value="1"/>
</dbReference>